<protein>
    <submittedName>
        <fullName evidence="1">Uncharacterized protein</fullName>
    </submittedName>
</protein>
<name>A0A0A9DVL1_ARUDO</name>
<organism evidence="1">
    <name type="scientific">Arundo donax</name>
    <name type="common">Giant reed</name>
    <name type="synonym">Donax arundinaceus</name>
    <dbReference type="NCBI Taxonomy" id="35708"/>
    <lineage>
        <taxon>Eukaryota</taxon>
        <taxon>Viridiplantae</taxon>
        <taxon>Streptophyta</taxon>
        <taxon>Embryophyta</taxon>
        <taxon>Tracheophyta</taxon>
        <taxon>Spermatophyta</taxon>
        <taxon>Magnoliopsida</taxon>
        <taxon>Liliopsida</taxon>
        <taxon>Poales</taxon>
        <taxon>Poaceae</taxon>
        <taxon>PACMAD clade</taxon>
        <taxon>Arundinoideae</taxon>
        <taxon>Arundineae</taxon>
        <taxon>Arundo</taxon>
    </lineage>
</organism>
<dbReference type="EMBL" id="GBRH01206044">
    <property type="protein sequence ID" value="JAD91851.1"/>
    <property type="molecule type" value="Transcribed_RNA"/>
</dbReference>
<reference evidence="1" key="1">
    <citation type="submission" date="2014-09" db="EMBL/GenBank/DDBJ databases">
        <authorList>
            <person name="Magalhaes I.L.F."/>
            <person name="Oliveira U."/>
            <person name="Santos F.R."/>
            <person name="Vidigal T.H.D.A."/>
            <person name="Brescovit A.D."/>
            <person name="Santos A.J."/>
        </authorList>
    </citation>
    <scope>NUCLEOTIDE SEQUENCE</scope>
    <source>
        <tissue evidence="1">Shoot tissue taken approximately 20 cm above the soil surface</tissue>
    </source>
</reference>
<sequence length="162" mass="18889">MKQNLPILQEGTMWTFVSGCYRSNIGCRMDPRKLSNHHSHSKSCRNFEHAHQQKMVLLNLDKTRGQRHYCHGILKEFLHSFDLPLQTVFLLHKSQCRNVQIRHQQSYDPASPQTIATQCQKLDFLEQEILVLLGCPCYQEAYQSQVHAEFHLHSQGLFQKSG</sequence>
<evidence type="ECO:0000313" key="1">
    <source>
        <dbReference type="EMBL" id="JAD91851.1"/>
    </source>
</evidence>
<dbReference type="AlphaFoldDB" id="A0A0A9DVL1"/>
<reference evidence="1" key="2">
    <citation type="journal article" date="2015" name="Data Brief">
        <title>Shoot transcriptome of the giant reed, Arundo donax.</title>
        <authorList>
            <person name="Barrero R.A."/>
            <person name="Guerrero F.D."/>
            <person name="Moolhuijzen P."/>
            <person name="Goolsby J.A."/>
            <person name="Tidwell J."/>
            <person name="Bellgard S.E."/>
            <person name="Bellgard M.I."/>
        </authorList>
    </citation>
    <scope>NUCLEOTIDE SEQUENCE</scope>
    <source>
        <tissue evidence="1">Shoot tissue taken approximately 20 cm above the soil surface</tissue>
    </source>
</reference>
<proteinExistence type="predicted"/>
<accession>A0A0A9DVL1</accession>